<proteinExistence type="predicted"/>
<reference evidence="8 9" key="1">
    <citation type="submission" date="2021-05" db="EMBL/GenBank/DDBJ databases">
        <title>Genome Assembly of Synthetic Allotetraploid Brassica napus Reveals Homoeologous Exchanges between Subgenomes.</title>
        <authorList>
            <person name="Davis J.T."/>
        </authorList>
    </citation>
    <scope>NUCLEOTIDE SEQUENCE [LARGE SCALE GENOMIC DNA]</scope>
    <source>
        <strain evidence="9">cv. Da-Ae</strain>
        <tissue evidence="8">Seedling</tissue>
    </source>
</reference>
<name>A0ABQ7YIG2_BRANA</name>
<dbReference type="SUPFAM" id="SSF47459">
    <property type="entry name" value="HLH, helix-loop-helix DNA-binding domain"/>
    <property type="match status" value="2"/>
</dbReference>
<dbReference type="InterPro" id="IPR015660">
    <property type="entry name" value="MASH1/Ascl1a-like"/>
</dbReference>
<dbReference type="Gene3D" id="4.10.280.10">
    <property type="entry name" value="Helix-loop-helix DNA-binding domain"/>
    <property type="match status" value="2"/>
</dbReference>
<comment type="subcellular location">
    <subcellularLocation>
        <location evidence="1">Nucleus</location>
    </subcellularLocation>
</comment>
<gene>
    <name evidence="8" type="ORF">HID58_075031</name>
</gene>
<organism evidence="8 9">
    <name type="scientific">Brassica napus</name>
    <name type="common">Rape</name>
    <dbReference type="NCBI Taxonomy" id="3708"/>
    <lineage>
        <taxon>Eukaryota</taxon>
        <taxon>Viridiplantae</taxon>
        <taxon>Streptophyta</taxon>
        <taxon>Embryophyta</taxon>
        <taxon>Tracheophyta</taxon>
        <taxon>Spermatophyta</taxon>
        <taxon>Magnoliopsida</taxon>
        <taxon>eudicotyledons</taxon>
        <taxon>Gunneridae</taxon>
        <taxon>Pentapetalae</taxon>
        <taxon>rosids</taxon>
        <taxon>malvids</taxon>
        <taxon>Brassicales</taxon>
        <taxon>Brassicaceae</taxon>
        <taxon>Brassiceae</taxon>
        <taxon>Brassica</taxon>
    </lineage>
</organism>
<evidence type="ECO:0000256" key="5">
    <source>
        <dbReference type="ARBA" id="ARBA00023242"/>
    </source>
</evidence>
<dbReference type="PANTHER" id="PTHR13935:SF41">
    <property type="entry name" value="TRANSCRIPTION FACTOR ORG2-RELATED"/>
    <property type="match status" value="1"/>
</dbReference>
<feature type="domain" description="BHLH" evidence="7">
    <location>
        <begin position="307"/>
        <end position="357"/>
    </location>
</feature>
<keyword evidence="3" id="KW-0238">DNA-binding</keyword>
<dbReference type="Pfam" id="PF00010">
    <property type="entry name" value="HLH"/>
    <property type="match status" value="2"/>
</dbReference>
<sequence length="485" mass="55352">MHALGPPLFPNSGWASRGEYERYNLIGDNHKIGTFLDFPVPQTYGVVHHQTSLGVSVSSEVNGINNNSVVIKKLNHNANERNRRKKTNSLFSTLRSCLPSSDEPKKLSIPQTISRSVQYIPELQEEVKKLIQKKEHLMLRESGQRERYAKPEPKVAASYFSTVFATKLRDNEVMVQISSSKIRNFSIYNVLSGLEKDGLVLVDVSSSSSRREQLFYTLHLQVDKIDNYKLICEELTKMCALGSPLFPNFGWESTGEYESYNIVGDNNSKELLDFQVPKTYGMVHRQTSLGVTVSSEVNGIDNNSIVIKKLIHNANERNRRKKTNSLFSTLRSCLPGSDERLSNPQTISRSMQYIPELKEQVKKLTQKKENLLLRISRQRERYVMPQPKVVSSYVSTVFATELRDNEVMVQISSSKNHNFSIYNVLSGLEEDGFVLVDVSSSNPRGERLFYTLHLQVDKIDNYKPICEELSQRVLFLYEKCGNSFK</sequence>
<accession>A0ABQ7YIG2</accession>
<dbReference type="InterPro" id="IPR036638">
    <property type="entry name" value="HLH_DNA-bd_sf"/>
</dbReference>
<dbReference type="Proteomes" id="UP000824890">
    <property type="component" value="Unassembled WGS sequence"/>
</dbReference>
<evidence type="ECO:0000256" key="2">
    <source>
        <dbReference type="ARBA" id="ARBA00023015"/>
    </source>
</evidence>
<keyword evidence="4" id="KW-0804">Transcription</keyword>
<keyword evidence="9" id="KW-1185">Reference proteome</keyword>
<keyword evidence="2" id="KW-0805">Transcription regulation</keyword>
<protein>
    <recommendedName>
        <fullName evidence="7">BHLH domain-containing protein</fullName>
    </recommendedName>
</protein>
<evidence type="ECO:0000313" key="9">
    <source>
        <dbReference type="Proteomes" id="UP000824890"/>
    </source>
</evidence>
<evidence type="ECO:0000256" key="3">
    <source>
        <dbReference type="ARBA" id="ARBA00023125"/>
    </source>
</evidence>
<evidence type="ECO:0000313" key="8">
    <source>
        <dbReference type="EMBL" id="KAH0868009.1"/>
    </source>
</evidence>
<evidence type="ECO:0000259" key="7">
    <source>
        <dbReference type="PROSITE" id="PS50888"/>
    </source>
</evidence>
<dbReference type="InterPro" id="IPR011598">
    <property type="entry name" value="bHLH_dom"/>
</dbReference>
<feature type="coiled-coil region" evidence="6">
    <location>
        <begin position="354"/>
        <end position="381"/>
    </location>
</feature>
<evidence type="ECO:0000256" key="4">
    <source>
        <dbReference type="ARBA" id="ARBA00023163"/>
    </source>
</evidence>
<dbReference type="PANTHER" id="PTHR13935">
    <property type="entry name" value="ACHAETE-SCUTE TRANSCRIPTION FACTOR-RELATED"/>
    <property type="match status" value="1"/>
</dbReference>
<feature type="domain" description="BHLH" evidence="7">
    <location>
        <begin position="71"/>
        <end position="123"/>
    </location>
</feature>
<dbReference type="CDD" id="cd18914">
    <property type="entry name" value="bHLH_AtORG2_like"/>
    <property type="match status" value="2"/>
</dbReference>
<dbReference type="SMART" id="SM00353">
    <property type="entry name" value="HLH"/>
    <property type="match status" value="2"/>
</dbReference>
<comment type="caution">
    <text evidence="8">The sequence shown here is derived from an EMBL/GenBank/DDBJ whole genome shotgun (WGS) entry which is preliminary data.</text>
</comment>
<dbReference type="EMBL" id="JAGKQM010000017">
    <property type="protein sequence ID" value="KAH0868009.1"/>
    <property type="molecule type" value="Genomic_DNA"/>
</dbReference>
<evidence type="ECO:0000256" key="1">
    <source>
        <dbReference type="ARBA" id="ARBA00004123"/>
    </source>
</evidence>
<dbReference type="PROSITE" id="PS50888">
    <property type="entry name" value="BHLH"/>
    <property type="match status" value="2"/>
</dbReference>
<keyword evidence="5" id="KW-0539">Nucleus</keyword>
<keyword evidence="6" id="KW-0175">Coiled coil</keyword>
<evidence type="ECO:0000256" key="6">
    <source>
        <dbReference type="SAM" id="Coils"/>
    </source>
</evidence>